<accession>A0A1I4GYA3</accession>
<dbReference type="RefSeq" id="WP_090190306.1">
    <property type="nucleotide sequence ID" value="NZ_CAXIDI010000001.1"/>
</dbReference>
<protein>
    <recommendedName>
        <fullName evidence="3">Dihydroorotate dehydrogenase</fullName>
    </recommendedName>
</protein>
<sequence length="121" mass="12811">MMMTERDMNDLDQLLNAAQRTAVPASDDLMARVLADAAALQPAPGTIKPQQRASRIGWLRDLIGGWPAWSGVLAAGLTGLWVGVAPPAGVESFAATMIGTTQSVTFLPETDLMLFEDPTDG</sequence>
<evidence type="ECO:0000313" key="1">
    <source>
        <dbReference type="EMBL" id="SFL35038.1"/>
    </source>
</evidence>
<evidence type="ECO:0000313" key="2">
    <source>
        <dbReference type="Proteomes" id="UP000199550"/>
    </source>
</evidence>
<dbReference type="EMBL" id="FOTF01000015">
    <property type="protein sequence ID" value="SFL35038.1"/>
    <property type="molecule type" value="Genomic_DNA"/>
</dbReference>
<dbReference type="Proteomes" id="UP000199550">
    <property type="component" value="Unassembled WGS sequence"/>
</dbReference>
<keyword evidence="2" id="KW-1185">Reference proteome</keyword>
<gene>
    <name evidence="1" type="ORF">SAMN04488004_11511</name>
</gene>
<evidence type="ECO:0008006" key="3">
    <source>
        <dbReference type="Google" id="ProtNLM"/>
    </source>
</evidence>
<proteinExistence type="predicted"/>
<reference evidence="1 2" key="1">
    <citation type="submission" date="2016-10" db="EMBL/GenBank/DDBJ databases">
        <authorList>
            <person name="de Groot N.N."/>
        </authorList>
    </citation>
    <scope>NUCLEOTIDE SEQUENCE [LARGE SCALE GENOMIC DNA]</scope>
    <source>
        <strain evidence="1 2">DSM 16199</strain>
    </source>
</reference>
<dbReference type="STRING" id="195913.SAMN04488004_11511"/>
<name>A0A1I4GYA3_9RHOB</name>
<organism evidence="1 2">
    <name type="scientific">Loktanella salsilacus</name>
    <dbReference type="NCBI Taxonomy" id="195913"/>
    <lineage>
        <taxon>Bacteria</taxon>
        <taxon>Pseudomonadati</taxon>
        <taxon>Pseudomonadota</taxon>
        <taxon>Alphaproteobacteria</taxon>
        <taxon>Rhodobacterales</taxon>
        <taxon>Roseobacteraceae</taxon>
        <taxon>Loktanella</taxon>
    </lineage>
</organism>
<dbReference type="OrthoDB" id="7863719at2"/>
<dbReference type="AlphaFoldDB" id="A0A1I4GYA3"/>